<dbReference type="EMBL" id="JBHSEP010000015">
    <property type="protein sequence ID" value="MFC4600333.1"/>
    <property type="molecule type" value="Genomic_DNA"/>
</dbReference>
<dbReference type="PANTHER" id="PTHR33542:SF3">
    <property type="entry name" value="SIROHYDROCHLORIN FERROCHELATASE, CHLOROPLASTIC"/>
    <property type="match status" value="1"/>
</dbReference>
<organism evidence="3 4">
    <name type="scientific">Cohnella hongkongensis</name>
    <dbReference type="NCBI Taxonomy" id="178337"/>
    <lineage>
        <taxon>Bacteria</taxon>
        <taxon>Bacillati</taxon>
        <taxon>Bacillota</taxon>
        <taxon>Bacilli</taxon>
        <taxon>Bacillales</taxon>
        <taxon>Paenibacillaceae</taxon>
        <taxon>Cohnella</taxon>
    </lineage>
</organism>
<dbReference type="Pfam" id="PF01903">
    <property type="entry name" value="CbiX"/>
    <property type="match status" value="1"/>
</dbReference>
<dbReference type="SUPFAM" id="SSF53800">
    <property type="entry name" value="Chelatase"/>
    <property type="match status" value="1"/>
</dbReference>
<reference evidence="4" key="1">
    <citation type="journal article" date="2019" name="Int. J. Syst. Evol. Microbiol.">
        <title>The Global Catalogue of Microorganisms (GCM) 10K type strain sequencing project: providing services to taxonomists for standard genome sequencing and annotation.</title>
        <authorList>
            <consortium name="The Broad Institute Genomics Platform"/>
            <consortium name="The Broad Institute Genome Sequencing Center for Infectious Disease"/>
            <person name="Wu L."/>
            <person name="Ma J."/>
        </authorList>
    </citation>
    <scope>NUCLEOTIDE SEQUENCE [LARGE SCALE GENOMIC DNA]</scope>
    <source>
        <strain evidence="4">CCUG 49571</strain>
    </source>
</reference>
<keyword evidence="2" id="KW-0456">Lyase</keyword>
<keyword evidence="4" id="KW-1185">Reference proteome</keyword>
<comment type="caution">
    <text evidence="3">The sequence shown here is derived from an EMBL/GenBank/DDBJ whole genome shotgun (WGS) entry which is preliminary data.</text>
</comment>
<accession>A0ABV9FEG5</accession>
<evidence type="ECO:0000313" key="4">
    <source>
        <dbReference type="Proteomes" id="UP001596028"/>
    </source>
</evidence>
<name>A0ABV9FEG5_9BACL</name>
<sequence length="267" mass="29912">MGKRGLLVISHGSRERGWVALVDETIERVRDEIGNEMRVEAVFLELVEGRLIQDGIDRLRSEGVTEALALPLFVSSGSTHVNEIGWALGAYPEPAAETDLKRFEVGSLHIDYGHPMGEAPEVDGIVLDNLRRLSDESSRESILLIGHGSEEAGFRESWERELSGIAERVREKGGYRSAAAALLLPNQTEERIASIRRDRPDNRILVVGLFLSEGYFTRMVIPRHLERSGELAACRYDGAALMPHPNVAAWVMRQAREWLSGRKRQHQ</sequence>
<dbReference type="Proteomes" id="UP001596028">
    <property type="component" value="Unassembled WGS sequence"/>
</dbReference>
<dbReference type="Gene3D" id="3.40.50.1400">
    <property type="match status" value="2"/>
</dbReference>
<dbReference type="PANTHER" id="PTHR33542">
    <property type="entry name" value="SIROHYDROCHLORIN FERROCHELATASE, CHLOROPLASTIC"/>
    <property type="match status" value="1"/>
</dbReference>
<keyword evidence="1" id="KW-0479">Metal-binding</keyword>
<proteinExistence type="predicted"/>
<evidence type="ECO:0000313" key="3">
    <source>
        <dbReference type="EMBL" id="MFC4600333.1"/>
    </source>
</evidence>
<dbReference type="RefSeq" id="WP_378099315.1">
    <property type="nucleotide sequence ID" value="NZ_JBHSEP010000015.1"/>
</dbReference>
<evidence type="ECO:0000256" key="1">
    <source>
        <dbReference type="ARBA" id="ARBA00022723"/>
    </source>
</evidence>
<dbReference type="InterPro" id="IPR050963">
    <property type="entry name" value="Sirohydro_Cobaltochel/CbiX"/>
</dbReference>
<dbReference type="CDD" id="cd03416">
    <property type="entry name" value="CbiX_SirB_N"/>
    <property type="match status" value="1"/>
</dbReference>
<evidence type="ECO:0000256" key="2">
    <source>
        <dbReference type="ARBA" id="ARBA00023239"/>
    </source>
</evidence>
<protein>
    <submittedName>
        <fullName evidence="3">Sirohydrochlorin chelatase</fullName>
    </submittedName>
</protein>
<dbReference type="InterPro" id="IPR002762">
    <property type="entry name" value="CbiX-like"/>
</dbReference>
<gene>
    <name evidence="3" type="ORF">ACFO3S_18960</name>
</gene>